<evidence type="ECO:0000259" key="7">
    <source>
        <dbReference type="PROSITE" id="PS50240"/>
    </source>
</evidence>
<dbReference type="InterPro" id="IPR035914">
    <property type="entry name" value="Sperma_CUB_dom_sf"/>
</dbReference>
<evidence type="ECO:0000256" key="2">
    <source>
        <dbReference type="PROSITE-ProRule" id="PRU00059"/>
    </source>
</evidence>
<dbReference type="SUPFAM" id="SSF50494">
    <property type="entry name" value="Trypsin-like serine proteases"/>
    <property type="match status" value="1"/>
</dbReference>
<keyword evidence="1 3" id="KW-1015">Disulfide bond</keyword>
<evidence type="ECO:0000313" key="9">
    <source>
        <dbReference type="Proteomes" id="UP000887013"/>
    </source>
</evidence>
<dbReference type="PROSITE" id="PS00134">
    <property type="entry name" value="TRYPSIN_HIS"/>
    <property type="match status" value="1"/>
</dbReference>
<evidence type="ECO:0000259" key="6">
    <source>
        <dbReference type="PROSITE" id="PS01180"/>
    </source>
</evidence>
<dbReference type="PRINTS" id="PR00722">
    <property type="entry name" value="CHYMOTRYPSIN"/>
</dbReference>
<dbReference type="EMBL" id="BMAW01067850">
    <property type="protein sequence ID" value="GFT61685.1"/>
    <property type="molecule type" value="Genomic_DNA"/>
</dbReference>
<keyword evidence="4" id="KW-0720">Serine protease</keyword>
<feature type="domain" description="Peptidase S1" evidence="7">
    <location>
        <begin position="216"/>
        <end position="455"/>
    </location>
</feature>
<feature type="disulfide bond" evidence="3">
    <location>
        <begin position="173"/>
        <end position="188"/>
    </location>
</feature>
<feature type="disulfide bond" evidence="3">
    <location>
        <begin position="161"/>
        <end position="179"/>
    </location>
</feature>
<feature type="domain" description="CUB" evidence="6">
    <location>
        <begin position="29"/>
        <end position="148"/>
    </location>
</feature>
<dbReference type="OrthoDB" id="5565075at2759"/>
<keyword evidence="4" id="KW-0645">Protease</keyword>
<keyword evidence="9" id="KW-1185">Reference proteome</keyword>
<dbReference type="CDD" id="cd00041">
    <property type="entry name" value="CUB"/>
    <property type="match status" value="1"/>
</dbReference>
<dbReference type="PROSITE" id="PS50240">
    <property type="entry name" value="TRYPSIN_DOM"/>
    <property type="match status" value="1"/>
</dbReference>
<dbReference type="PROSITE" id="PS50068">
    <property type="entry name" value="LDLRA_2"/>
    <property type="match status" value="1"/>
</dbReference>
<proteinExistence type="predicted"/>
<dbReference type="InterPro" id="IPR002172">
    <property type="entry name" value="LDrepeatLR_classA_rpt"/>
</dbReference>
<keyword evidence="5" id="KW-0732">Signal</keyword>
<feature type="signal peptide" evidence="5">
    <location>
        <begin position="1"/>
        <end position="21"/>
    </location>
</feature>
<reference evidence="8" key="1">
    <citation type="submission" date="2020-08" db="EMBL/GenBank/DDBJ databases">
        <title>Multicomponent nature underlies the extraordinary mechanical properties of spider dragline silk.</title>
        <authorList>
            <person name="Kono N."/>
            <person name="Nakamura H."/>
            <person name="Mori M."/>
            <person name="Yoshida Y."/>
            <person name="Ohtoshi R."/>
            <person name="Malay A.D."/>
            <person name="Moran D.A.P."/>
            <person name="Tomita M."/>
            <person name="Numata K."/>
            <person name="Arakawa K."/>
        </authorList>
    </citation>
    <scope>NUCLEOTIDE SEQUENCE</scope>
</reference>
<dbReference type="InterPro" id="IPR033116">
    <property type="entry name" value="TRYPSIN_SER"/>
</dbReference>
<dbReference type="Pfam" id="PF00089">
    <property type="entry name" value="Trypsin"/>
    <property type="match status" value="1"/>
</dbReference>
<dbReference type="PANTHER" id="PTHR24252">
    <property type="entry name" value="ACROSIN-RELATED"/>
    <property type="match status" value="1"/>
</dbReference>
<comment type="caution">
    <text evidence="8">The sequence shown here is derived from an EMBL/GenBank/DDBJ whole genome shotgun (WGS) entry which is preliminary data.</text>
</comment>
<dbReference type="SMART" id="SM00020">
    <property type="entry name" value="Tryp_SPc"/>
    <property type="match status" value="1"/>
</dbReference>
<dbReference type="CDD" id="cd00190">
    <property type="entry name" value="Tryp_SPc"/>
    <property type="match status" value="1"/>
</dbReference>
<dbReference type="InterPro" id="IPR001254">
    <property type="entry name" value="Trypsin_dom"/>
</dbReference>
<dbReference type="InterPro" id="IPR000859">
    <property type="entry name" value="CUB_dom"/>
</dbReference>
<dbReference type="Gene3D" id="2.40.10.10">
    <property type="entry name" value="Trypsin-like serine proteases"/>
    <property type="match status" value="1"/>
</dbReference>
<keyword evidence="4" id="KW-0378">Hydrolase</keyword>
<dbReference type="SUPFAM" id="SSF57424">
    <property type="entry name" value="LDL receptor-like module"/>
    <property type="match status" value="1"/>
</dbReference>
<dbReference type="PROSITE" id="PS01180">
    <property type="entry name" value="CUB"/>
    <property type="match status" value="1"/>
</dbReference>
<sequence length="458" mass="51075">MALFSTLFVTFLLIHQQKVSASEEEPYQCHDLEEFSAVEKGEITSPLYSTENGSSYPKDLWCEYKITAPEGHRIKLTFLDFDIDPTDSCGTDKLVVYGKDKETVLGIFCGNIIPNPVISHEDESEIRLLFQSDYLVGSRGFRLQYESGPDLEQCKDDEGICHNRKCYHQDKRCDDVDDCGDGTDEEDCGKTVAKLSEDCGKTPIKPDTIYGGPDRIVGGEPAVANSWPWQVSIQRAHIEPNGHFCGGTLISPQWVVSAAHCFANTPLPSSVRLRFGSHNKFEKTKYQQDRVAEKIISYPDLEGDDLKKGTIHHDITLIKLNAPVTYNDGVQPACLPHLGWEAQPGWECYATGWGETRGTGHSNILKQVRQVILDKENCTHNEQTQICVEKTFNSPCHGDSGGPLVCRLAGQWYVLGATSFGTHTNFMSGLCAMPNSKVVFSKVSDKGDWIRKLMDMYS</sequence>
<dbReference type="SMART" id="SM00042">
    <property type="entry name" value="CUB"/>
    <property type="match status" value="1"/>
</dbReference>
<evidence type="ECO:0000256" key="1">
    <source>
        <dbReference type="ARBA" id="ARBA00023157"/>
    </source>
</evidence>
<dbReference type="PANTHER" id="PTHR24252:SF7">
    <property type="entry name" value="HYALIN"/>
    <property type="match status" value="1"/>
</dbReference>
<protein>
    <submittedName>
        <fullName evidence="8">Apolipoprotein(A)</fullName>
    </submittedName>
</protein>
<dbReference type="InterPro" id="IPR009003">
    <property type="entry name" value="Peptidase_S1_PA"/>
</dbReference>
<dbReference type="InterPro" id="IPR036055">
    <property type="entry name" value="LDL_receptor-like_sf"/>
</dbReference>
<dbReference type="AlphaFoldDB" id="A0A8X6TYU2"/>
<comment type="caution">
    <text evidence="2">Lacks conserved residue(s) required for the propagation of feature annotation.</text>
</comment>
<dbReference type="Pfam" id="PF00431">
    <property type="entry name" value="CUB"/>
    <property type="match status" value="1"/>
</dbReference>
<dbReference type="GO" id="GO:0004252">
    <property type="term" value="F:serine-type endopeptidase activity"/>
    <property type="evidence" value="ECO:0007669"/>
    <property type="project" value="InterPro"/>
</dbReference>
<feature type="chain" id="PRO_5036452225" evidence="5">
    <location>
        <begin position="22"/>
        <end position="458"/>
    </location>
</feature>
<dbReference type="SUPFAM" id="SSF49854">
    <property type="entry name" value="Spermadhesin, CUB domain"/>
    <property type="match status" value="1"/>
</dbReference>
<dbReference type="FunFam" id="2.60.120.290:FF:000005">
    <property type="entry name" value="Procollagen C-endopeptidase enhancer 1"/>
    <property type="match status" value="1"/>
</dbReference>
<dbReference type="Proteomes" id="UP000887013">
    <property type="component" value="Unassembled WGS sequence"/>
</dbReference>
<dbReference type="InterPro" id="IPR001314">
    <property type="entry name" value="Peptidase_S1A"/>
</dbReference>
<feature type="disulfide bond" evidence="3">
    <location>
        <begin position="154"/>
        <end position="166"/>
    </location>
</feature>
<evidence type="ECO:0000256" key="3">
    <source>
        <dbReference type="PROSITE-ProRule" id="PRU00124"/>
    </source>
</evidence>
<name>A0A8X6TYU2_NEPPI</name>
<gene>
    <name evidence="8" type="primary">LPA</name>
    <name evidence="8" type="ORF">NPIL_407681</name>
</gene>
<dbReference type="Gene3D" id="2.60.120.290">
    <property type="entry name" value="Spermadhesin, CUB domain"/>
    <property type="match status" value="1"/>
</dbReference>
<dbReference type="SMART" id="SM00192">
    <property type="entry name" value="LDLa"/>
    <property type="match status" value="1"/>
</dbReference>
<organism evidence="8 9">
    <name type="scientific">Nephila pilipes</name>
    <name type="common">Giant wood spider</name>
    <name type="synonym">Nephila maculata</name>
    <dbReference type="NCBI Taxonomy" id="299642"/>
    <lineage>
        <taxon>Eukaryota</taxon>
        <taxon>Metazoa</taxon>
        <taxon>Ecdysozoa</taxon>
        <taxon>Arthropoda</taxon>
        <taxon>Chelicerata</taxon>
        <taxon>Arachnida</taxon>
        <taxon>Araneae</taxon>
        <taxon>Araneomorphae</taxon>
        <taxon>Entelegynae</taxon>
        <taxon>Araneoidea</taxon>
        <taxon>Nephilidae</taxon>
        <taxon>Nephila</taxon>
    </lineage>
</organism>
<dbReference type="FunFam" id="2.40.10.10:FF:000166">
    <property type="entry name" value="Trypsin"/>
    <property type="match status" value="1"/>
</dbReference>
<dbReference type="PROSITE" id="PS00135">
    <property type="entry name" value="TRYPSIN_SER"/>
    <property type="match status" value="1"/>
</dbReference>
<evidence type="ECO:0000256" key="5">
    <source>
        <dbReference type="SAM" id="SignalP"/>
    </source>
</evidence>
<dbReference type="Gene3D" id="4.10.400.10">
    <property type="entry name" value="Low-density Lipoprotein Receptor"/>
    <property type="match status" value="1"/>
</dbReference>
<evidence type="ECO:0000256" key="4">
    <source>
        <dbReference type="RuleBase" id="RU363034"/>
    </source>
</evidence>
<accession>A0A8X6TYU2</accession>
<evidence type="ECO:0000313" key="8">
    <source>
        <dbReference type="EMBL" id="GFT61685.1"/>
    </source>
</evidence>
<dbReference type="InterPro" id="IPR018114">
    <property type="entry name" value="TRYPSIN_HIS"/>
</dbReference>
<dbReference type="GO" id="GO:0006508">
    <property type="term" value="P:proteolysis"/>
    <property type="evidence" value="ECO:0007669"/>
    <property type="project" value="UniProtKB-KW"/>
</dbReference>
<dbReference type="InterPro" id="IPR043504">
    <property type="entry name" value="Peptidase_S1_PA_chymotrypsin"/>
</dbReference>